<dbReference type="InterPro" id="IPR043968">
    <property type="entry name" value="SGNH"/>
</dbReference>
<proteinExistence type="predicted"/>
<organism evidence="2 3">
    <name type="scientific">Pristionchus entomophagus</name>
    <dbReference type="NCBI Taxonomy" id="358040"/>
    <lineage>
        <taxon>Eukaryota</taxon>
        <taxon>Metazoa</taxon>
        <taxon>Ecdysozoa</taxon>
        <taxon>Nematoda</taxon>
        <taxon>Chromadorea</taxon>
        <taxon>Rhabditida</taxon>
        <taxon>Rhabditina</taxon>
        <taxon>Diplogasteromorpha</taxon>
        <taxon>Diplogasteroidea</taxon>
        <taxon>Neodiplogasteridae</taxon>
        <taxon>Pristionchus</taxon>
    </lineage>
</organism>
<name>A0AAV5TEU6_9BILA</name>
<evidence type="ECO:0000313" key="3">
    <source>
        <dbReference type="Proteomes" id="UP001432027"/>
    </source>
</evidence>
<dbReference type="Proteomes" id="UP001432027">
    <property type="component" value="Unassembled WGS sequence"/>
</dbReference>
<feature type="non-terminal residue" evidence="2">
    <location>
        <position position="126"/>
    </location>
</feature>
<protein>
    <recommendedName>
        <fullName evidence="1">SGNH domain-containing protein</fullName>
    </recommendedName>
</protein>
<keyword evidence="3" id="KW-1185">Reference proteome</keyword>
<gene>
    <name evidence="2" type="ORF">PENTCL1PPCAC_15048</name>
</gene>
<comment type="caution">
    <text evidence="2">The sequence shown here is derived from an EMBL/GenBank/DDBJ whole genome shotgun (WGS) entry which is preliminary data.</text>
</comment>
<dbReference type="AlphaFoldDB" id="A0AAV5TEU6"/>
<dbReference type="EMBL" id="BTSX01000004">
    <property type="protein sequence ID" value="GMS92873.1"/>
    <property type="molecule type" value="Genomic_DNA"/>
</dbReference>
<dbReference type="Pfam" id="PF19040">
    <property type="entry name" value="SGNH"/>
    <property type="match status" value="1"/>
</dbReference>
<evidence type="ECO:0000313" key="2">
    <source>
        <dbReference type="EMBL" id="GMS92873.1"/>
    </source>
</evidence>
<feature type="domain" description="SGNH" evidence="1">
    <location>
        <begin position="31"/>
        <end position="115"/>
    </location>
</feature>
<reference evidence="2" key="1">
    <citation type="submission" date="2023-10" db="EMBL/GenBank/DDBJ databases">
        <title>Genome assembly of Pristionchus species.</title>
        <authorList>
            <person name="Yoshida K."/>
            <person name="Sommer R.J."/>
        </authorList>
    </citation>
    <scope>NUCLEOTIDE SEQUENCE</scope>
    <source>
        <strain evidence="2">RS0144</strain>
    </source>
</reference>
<sequence>KVFRNASRFVVLDEFYPYLTTSAGMATSMHKRLLRHQSTTDLKATYESFRIKHANYFARLDLIHIRNVIRHNTSAALCAEEKGWCWWYNRDNLHSYFTDNLHLSADGLELLRDSYTNVLKDVIKQL</sequence>
<accession>A0AAV5TEU6</accession>
<evidence type="ECO:0000259" key="1">
    <source>
        <dbReference type="Pfam" id="PF19040"/>
    </source>
</evidence>
<feature type="non-terminal residue" evidence="2">
    <location>
        <position position="1"/>
    </location>
</feature>